<protein>
    <submittedName>
        <fullName evidence="1">Uncharacterized protein</fullName>
    </submittedName>
</protein>
<sequence length="29" mass="3265">LRPIPKGIIMSYVEAEVLFIKENPIPPVT</sequence>
<dbReference type="EMBL" id="BARU01023560">
    <property type="protein sequence ID" value="GAH54512.1"/>
    <property type="molecule type" value="Genomic_DNA"/>
</dbReference>
<proteinExistence type="predicted"/>
<accession>X1GBD9</accession>
<comment type="caution">
    <text evidence="1">The sequence shown here is derived from an EMBL/GenBank/DDBJ whole genome shotgun (WGS) entry which is preliminary data.</text>
</comment>
<reference evidence="1" key="1">
    <citation type="journal article" date="2014" name="Front. Microbiol.">
        <title>High frequency of phylogenetically diverse reductive dehalogenase-homologous genes in deep subseafloor sedimentary metagenomes.</title>
        <authorList>
            <person name="Kawai M."/>
            <person name="Futagami T."/>
            <person name="Toyoda A."/>
            <person name="Takaki Y."/>
            <person name="Nishi S."/>
            <person name="Hori S."/>
            <person name="Arai W."/>
            <person name="Tsubouchi T."/>
            <person name="Morono Y."/>
            <person name="Uchiyama I."/>
            <person name="Ito T."/>
            <person name="Fujiyama A."/>
            <person name="Inagaki F."/>
            <person name="Takami H."/>
        </authorList>
    </citation>
    <scope>NUCLEOTIDE SEQUENCE</scope>
    <source>
        <strain evidence="1">Expedition CK06-06</strain>
    </source>
</reference>
<organism evidence="1">
    <name type="scientific">marine sediment metagenome</name>
    <dbReference type="NCBI Taxonomy" id="412755"/>
    <lineage>
        <taxon>unclassified sequences</taxon>
        <taxon>metagenomes</taxon>
        <taxon>ecological metagenomes</taxon>
    </lineage>
</organism>
<feature type="non-terminal residue" evidence="1">
    <location>
        <position position="1"/>
    </location>
</feature>
<name>X1GBD9_9ZZZZ</name>
<gene>
    <name evidence="1" type="ORF">S03H2_38213</name>
</gene>
<dbReference type="AlphaFoldDB" id="X1GBD9"/>
<evidence type="ECO:0000313" key="1">
    <source>
        <dbReference type="EMBL" id="GAH54512.1"/>
    </source>
</evidence>